<evidence type="ECO:0000313" key="3">
    <source>
        <dbReference type="Proteomes" id="UP000008022"/>
    </source>
</evidence>
<reference evidence="3" key="1">
    <citation type="submission" date="2013-06" db="EMBL/GenBank/DDBJ databases">
        <authorList>
            <person name="Zhao Q."/>
        </authorList>
    </citation>
    <scope>NUCLEOTIDE SEQUENCE</scope>
    <source>
        <strain evidence="3">cv. W1943</strain>
    </source>
</reference>
<dbReference type="Proteomes" id="UP000008022">
    <property type="component" value="Unassembled WGS sequence"/>
</dbReference>
<organism evidence="2 3">
    <name type="scientific">Oryza rufipogon</name>
    <name type="common">Brownbeard rice</name>
    <name type="synonym">Asian wild rice</name>
    <dbReference type="NCBI Taxonomy" id="4529"/>
    <lineage>
        <taxon>Eukaryota</taxon>
        <taxon>Viridiplantae</taxon>
        <taxon>Streptophyta</taxon>
        <taxon>Embryophyta</taxon>
        <taxon>Tracheophyta</taxon>
        <taxon>Spermatophyta</taxon>
        <taxon>Magnoliopsida</taxon>
        <taxon>Liliopsida</taxon>
        <taxon>Poales</taxon>
        <taxon>Poaceae</taxon>
        <taxon>BOP clade</taxon>
        <taxon>Oryzoideae</taxon>
        <taxon>Oryzeae</taxon>
        <taxon>Oryzinae</taxon>
        <taxon>Oryza</taxon>
    </lineage>
</organism>
<dbReference type="EnsemblPlants" id="ORUFI06G20440.1">
    <property type="protein sequence ID" value="ORUFI06G20440.1"/>
    <property type="gene ID" value="ORUFI06G20440"/>
</dbReference>
<feature type="region of interest" description="Disordered" evidence="1">
    <location>
        <begin position="92"/>
        <end position="128"/>
    </location>
</feature>
<accession>A0A0E0PZH3</accession>
<reference evidence="2" key="2">
    <citation type="submission" date="2015-06" db="UniProtKB">
        <authorList>
            <consortium name="EnsemblPlants"/>
        </authorList>
    </citation>
    <scope>IDENTIFICATION</scope>
</reference>
<feature type="compositionally biased region" description="Gly residues" evidence="1">
    <location>
        <begin position="98"/>
        <end position="121"/>
    </location>
</feature>
<dbReference type="Gramene" id="ORUFI06G20440.1">
    <property type="protein sequence ID" value="ORUFI06G20440.1"/>
    <property type="gene ID" value="ORUFI06G20440"/>
</dbReference>
<name>A0A0E0PZH3_ORYRU</name>
<keyword evidence="3" id="KW-1185">Reference proteome</keyword>
<evidence type="ECO:0000313" key="2">
    <source>
        <dbReference type="EnsemblPlants" id="ORUFI06G20440.1"/>
    </source>
</evidence>
<sequence length="128" mass="12827">MAMVTRRRQSGARSGQAVVARRRLPGGCASIRQQWPSGSGRVGVGHVGWGRAGIVVGRDEQGSASGGGGVGWGRAGVGVGRWRRRVGRCWAGTSGSAIGWGGVERGPAGGGERGQTGGGQPGELAAKP</sequence>
<evidence type="ECO:0000256" key="1">
    <source>
        <dbReference type="SAM" id="MobiDB-lite"/>
    </source>
</evidence>
<dbReference type="HOGENOM" id="CLU_1963211_0_0_1"/>
<dbReference type="AlphaFoldDB" id="A0A0E0PZH3"/>
<protein>
    <submittedName>
        <fullName evidence="2">Uncharacterized protein</fullName>
    </submittedName>
</protein>
<proteinExistence type="predicted"/>